<keyword evidence="2" id="KW-1185">Reference proteome</keyword>
<accession>A0A158KX67</accession>
<dbReference type="EMBL" id="FCOL02000156">
    <property type="protein sequence ID" value="SAL85200.1"/>
    <property type="molecule type" value="Genomic_DNA"/>
</dbReference>
<reference evidence="1" key="1">
    <citation type="submission" date="2016-01" db="EMBL/GenBank/DDBJ databases">
        <authorList>
            <person name="Peeters C."/>
        </authorList>
    </citation>
    <scope>NUCLEOTIDE SEQUENCE [LARGE SCALE GENOMIC DNA]</scope>
    <source>
        <strain evidence="1">LMG 22937</strain>
    </source>
</reference>
<protein>
    <submittedName>
        <fullName evidence="1">Uncharacterized protein</fullName>
    </submittedName>
</protein>
<comment type="caution">
    <text evidence="1">The sequence shown here is derived from an EMBL/GenBank/DDBJ whole genome shotgun (WGS) entry which is preliminary data.</text>
</comment>
<sequence length="75" mass="8273">MLEGDKQHVDAAILDVNLNGEKSYPVADALASRRIAFVFATGYGIDALDVPYRQHPGVQMPFDHQALFRALTRSS</sequence>
<dbReference type="Proteomes" id="UP000054925">
    <property type="component" value="Unassembled WGS sequence"/>
</dbReference>
<dbReference type="Gene3D" id="3.40.50.2300">
    <property type="match status" value="1"/>
</dbReference>
<evidence type="ECO:0000313" key="1">
    <source>
        <dbReference type="EMBL" id="SAL85200.1"/>
    </source>
</evidence>
<dbReference type="RefSeq" id="WP_235025513.1">
    <property type="nucleotide sequence ID" value="NZ_FCOL02000156.1"/>
</dbReference>
<organism evidence="1 2">
    <name type="scientific">Caballeronia terrestris</name>
    <dbReference type="NCBI Taxonomy" id="1226301"/>
    <lineage>
        <taxon>Bacteria</taxon>
        <taxon>Pseudomonadati</taxon>
        <taxon>Pseudomonadota</taxon>
        <taxon>Betaproteobacteria</taxon>
        <taxon>Burkholderiales</taxon>
        <taxon>Burkholderiaceae</taxon>
        <taxon>Caballeronia</taxon>
    </lineage>
</organism>
<name>A0A158KX67_9BURK</name>
<dbReference type="AlphaFoldDB" id="A0A158KX67"/>
<evidence type="ECO:0000313" key="2">
    <source>
        <dbReference type="Proteomes" id="UP000054925"/>
    </source>
</evidence>
<gene>
    <name evidence="1" type="ORF">AWB67_06878</name>
</gene>
<proteinExistence type="predicted"/>